<dbReference type="InterPro" id="IPR036397">
    <property type="entry name" value="RNaseH_sf"/>
</dbReference>
<dbReference type="Gene3D" id="3.30.420.10">
    <property type="entry name" value="Ribonuclease H-like superfamily/Ribonuclease H"/>
    <property type="match status" value="1"/>
</dbReference>
<gene>
    <name evidence="2" type="ORF">B9Z55_027945</name>
</gene>
<protein>
    <recommendedName>
        <fullName evidence="1">Piwi domain-containing protein</fullName>
    </recommendedName>
</protein>
<evidence type="ECO:0000313" key="2">
    <source>
        <dbReference type="EMBL" id="PIC13052.1"/>
    </source>
</evidence>
<feature type="domain" description="Piwi" evidence="1">
    <location>
        <begin position="20"/>
        <end position="76"/>
    </location>
</feature>
<dbReference type="OrthoDB" id="445936at2759"/>
<name>A0A2G5SDP6_9PELO</name>
<dbReference type="InterPro" id="IPR003165">
    <property type="entry name" value="Piwi"/>
</dbReference>
<keyword evidence="3" id="KW-1185">Reference proteome</keyword>
<dbReference type="Pfam" id="PF02171">
    <property type="entry name" value="Piwi"/>
    <property type="match status" value="1"/>
</dbReference>
<sequence>MDFGRFFLIFLKSFRSSEQSKWEIQQGFNIRPGTLVEDTVTTIDYYDFFLTTQVGQIGLARPTHYYVLHNDWTVESSGDVLANDNPRIYSAELQALSSLKTS</sequence>
<dbReference type="Proteomes" id="UP000230233">
    <property type="component" value="Unassembled WGS sequence"/>
</dbReference>
<dbReference type="InterPro" id="IPR012337">
    <property type="entry name" value="RNaseH-like_sf"/>
</dbReference>
<dbReference type="PANTHER" id="PTHR22891">
    <property type="entry name" value="EUKARYOTIC TRANSLATION INITIATION FACTOR 2C"/>
    <property type="match status" value="1"/>
</dbReference>
<dbReference type="AlphaFoldDB" id="A0A2G5SDP6"/>
<reference evidence="3" key="1">
    <citation type="submission" date="2017-10" db="EMBL/GenBank/DDBJ databases">
        <title>Rapid genome shrinkage in a self-fertile nematode reveals novel sperm competition proteins.</title>
        <authorList>
            <person name="Yin D."/>
            <person name="Schwarz E.M."/>
            <person name="Thomas C.G."/>
            <person name="Felde R.L."/>
            <person name="Korf I.F."/>
            <person name="Cutter A.D."/>
            <person name="Schartner C.M."/>
            <person name="Ralston E.J."/>
            <person name="Meyer B.J."/>
            <person name="Haag E.S."/>
        </authorList>
    </citation>
    <scope>NUCLEOTIDE SEQUENCE [LARGE SCALE GENOMIC DNA]</scope>
    <source>
        <strain evidence="3">JU1422</strain>
    </source>
</reference>
<organism evidence="2 3">
    <name type="scientific">Caenorhabditis nigoni</name>
    <dbReference type="NCBI Taxonomy" id="1611254"/>
    <lineage>
        <taxon>Eukaryota</taxon>
        <taxon>Metazoa</taxon>
        <taxon>Ecdysozoa</taxon>
        <taxon>Nematoda</taxon>
        <taxon>Chromadorea</taxon>
        <taxon>Rhabditida</taxon>
        <taxon>Rhabditina</taxon>
        <taxon>Rhabditomorpha</taxon>
        <taxon>Rhabditoidea</taxon>
        <taxon>Rhabditidae</taxon>
        <taxon>Peloderinae</taxon>
        <taxon>Caenorhabditis</taxon>
    </lineage>
</organism>
<dbReference type="SUPFAM" id="SSF53098">
    <property type="entry name" value="Ribonuclease H-like"/>
    <property type="match status" value="1"/>
</dbReference>
<evidence type="ECO:0000259" key="1">
    <source>
        <dbReference type="Pfam" id="PF02171"/>
    </source>
</evidence>
<dbReference type="GO" id="GO:0003676">
    <property type="term" value="F:nucleic acid binding"/>
    <property type="evidence" value="ECO:0007669"/>
    <property type="project" value="InterPro"/>
</dbReference>
<proteinExistence type="predicted"/>
<comment type="caution">
    <text evidence="2">The sequence shown here is derived from an EMBL/GenBank/DDBJ whole genome shotgun (WGS) entry which is preliminary data.</text>
</comment>
<evidence type="ECO:0000313" key="3">
    <source>
        <dbReference type="Proteomes" id="UP000230233"/>
    </source>
</evidence>
<dbReference type="EMBL" id="PDUG01000015">
    <property type="protein sequence ID" value="PIC13052.1"/>
    <property type="molecule type" value="Genomic_DNA"/>
</dbReference>
<dbReference type="STRING" id="1611254.A0A2G5SDP6"/>
<accession>A0A2G5SDP6</accession>